<dbReference type="GO" id="GO:0071972">
    <property type="term" value="F:peptidoglycan L,D-transpeptidase activity"/>
    <property type="evidence" value="ECO:0007669"/>
    <property type="project" value="TreeGrafter"/>
</dbReference>
<proteinExistence type="predicted"/>
<dbReference type="NCBIfam" id="TIGR03423">
    <property type="entry name" value="pbp2_mrdA"/>
    <property type="match status" value="1"/>
</dbReference>
<keyword evidence="10 13" id="KW-1133">Transmembrane helix</keyword>
<feature type="domain" description="Penicillin-binding protein dimerisation" evidence="15">
    <location>
        <begin position="93"/>
        <end position="264"/>
    </location>
</feature>
<keyword evidence="11 13" id="KW-0472">Membrane</keyword>
<dbReference type="AlphaFoldDB" id="A0A1G2K3B5"/>
<evidence type="ECO:0000256" key="5">
    <source>
        <dbReference type="ARBA" id="ARBA00022670"/>
    </source>
</evidence>
<dbReference type="PANTHER" id="PTHR30627">
    <property type="entry name" value="PEPTIDOGLYCAN D,D-TRANSPEPTIDASE"/>
    <property type="match status" value="1"/>
</dbReference>
<dbReference type="InterPro" id="IPR012338">
    <property type="entry name" value="Beta-lactam/transpept-like"/>
</dbReference>
<comment type="subcellular location">
    <subcellularLocation>
        <location evidence="2">Cell membrane</location>
    </subcellularLocation>
    <subcellularLocation>
        <location evidence="1">Membrane</location>
        <topology evidence="1">Single-pass membrane protein</topology>
    </subcellularLocation>
</comment>
<dbReference type="PANTHER" id="PTHR30627:SF2">
    <property type="entry name" value="PEPTIDOGLYCAN D,D-TRANSPEPTIDASE MRDA"/>
    <property type="match status" value="1"/>
</dbReference>
<keyword evidence="6 13" id="KW-0812">Transmembrane</keyword>
<evidence type="ECO:0000259" key="15">
    <source>
        <dbReference type="Pfam" id="PF03717"/>
    </source>
</evidence>
<dbReference type="InterPro" id="IPR036138">
    <property type="entry name" value="PBP_dimer_sf"/>
</dbReference>
<keyword evidence="8" id="KW-0133">Cell shape</keyword>
<dbReference type="GO" id="GO:0071555">
    <property type="term" value="P:cell wall organization"/>
    <property type="evidence" value="ECO:0007669"/>
    <property type="project" value="UniProtKB-KW"/>
</dbReference>
<evidence type="ECO:0000256" key="2">
    <source>
        <dbReference type="ARBA" id="ARBA00004236"/>
    </source>
</evidence>
<evidence type="ECO:0000256" key="6">
    <source>
        <dbReference type="ARBA" id="ARBA00022692"/>
    </source>
</evidence>
<evidence type="ECO:0000259" key="14">
    <source>
        <dbReference type="Pfam" id="PF00905"/>
    </source>
</evidence>
<dbReference type="InterPro" id="IPR005311">
    <property type="entry name" value="PBP_dimer"/>
</dbReference>
<name>A0A1G2K3B5_9BACT</name>
<dbReference type="InterPro" id="IPR050515">
    <property type="entry name" value="Beta-lactam/transpept"/>
</dbReference>
<feature type="domain" description="Penicillin-binding protein transpeptidase" evidence="14">
    <location>
        <begin position="305"/>
        <end position="642"/>
    </location>
</feature>
<evidence type="ECO:0000256" key="1">
    <source>
        <dbReference type="ARBA" id="ARBA00004167"/>
    </source>
</evidence>
<dbReference type="Pfam" id="PF03717">
    <property type="entry name" value="PBP_dimer"/>
    <property type="match status" value="1"/>
</dbReference>
<gene>
    <name evidence="16" type="ORF">A2633_05325</name>
</gene>
<evidence type="ECO:0000256" key="7">
    <source>
        <dbReference type="ARBA" id="ARBA00022801"/>
    </source>
</evidence>
<dbReference type="GO" id="GO:0006508">
    <property type="term" value="P:proteolysis"/>
    <property type="evidence" value="ECO:0007669"/>
    <property type="project" value="UniProtKB-KW"/>
</dbReference>
<comment type="caution">
    <text evidence="16">The sequence shown here is derived from an EMBL/GenBank/DDBJ whole genome shotgun (WGS) entry which is preliminary data.</text>
</comment>
<evidence type="ECO:0000313" key="16">
    <source>
        <dbReference type="EMBL" id="OGZ93907.1"/>
    </source>
</evidence>
<protein>
    <submittedName>
        <fullName evidence="16">Penicillin-binding protein 2</fullName>
    </submittedName>
</protein>
<evidence type="ECO:0000256" key="13">
    <source>
        <dbReference type="SAM" id="Phobius"/>
    </source>
</evidence>
<dbReference type="SUPFAM" id="SSF56601">
    <property type="entry name" value="beta-lactamase/transpeptidase-like"/>
    <property type="match status" value="1"/>
</dbReference>
<dbReference type="InterPro" id="IPR017790">
    <property type="entry name" value="Penicillin-binding_protein_2"/>
</dbReference>
<dbReference type="GO" id="GO:0008658">
    <property type="term" value="F:penicillin binding"/>
    <property type="evidence" value="ECO:0007669"/>
    <property type="project" value="InterPro"/>
</dbReference>
<dbReference type="GO" id="GO:0005886">
    <property type="term" value="C:plasma membrane"/>
    <property type="evidence" value="ECO:0007669"/>
    <property type="project" value="UniProtKB-SubCell"/>
</dbReference>
<feature type="transmembrane region" description="Helical" evidence="13">
    <location>
        <begin position="48"/>
        <end position="67"/>
    </location>
</feature>
<evidence type="ECO:0000256" key="3">
    <source>
        <dbReference type="ARBA" id="ARBA00022475"/>
    </source>
</evidence>
<dbReference type="Pfam" id="PF00905">
    <property type="entry name" value="Transpeptidase"/>
    <property type="match status" value="1"/>
</dbReference>
<dbReference type="GO" id="GO:0009002">
    <property type="term" value="F:serine-type D-Ala-D-Ala carboxypeptidase activity"/>
    <property type="evidence" value="ECO:0007669"/>
    <property type="project" value="InterPro"/>
</dbReference>
<dbReference type="InterPro" id="IPR001460">
    <property type="entry name" value="PCN-bd_Tpept"/>
</dbReference>
<dbReference type="GO" id="GO:0008360">
    <property type="term" value="P:regulation of cell shape"/>
    <property type="evidence" value="ECO:0007669"/>
    <property type="project" value="UniProtKB-KW"/>
</dbReference>
<evidence type="ECO:0000256" key="10">
    <source>
        <dbReference type="ARBA" id="ARBA00022989"/>
    </source>
</evidence>
<accession>A0A1G2K3B5</accession>
<dbReference type="Gene3D" id="3.40.710.10">
    <property type="entry name" value="DD-peptidase/beta-lactamase superfamily"/>
    <property type="match status" value="1"/>
</dbReference>
<dbReference type="EMBL" id="MHQC01000047">
    <property type="protein sequence ID" value="OGZ93907.1"/>
    <property type="molecule type" value="Genomic_DNA"/>
</dbReference>
<dbReference type="Gene3D" id="3.90.1310.10">
    <property type="entry name" value="Penicillin-binding protein 2a (Domain 2)"/>
    <property type="match status" value="1"/>
</dbReference>
<reference evidence="16 17" key="1">
    <citation type="journal article" date="2016" name="Nat. Commun.">
        <title>Thousands of microbial genomes shed light on interconnected biogeochemical processes in an aquifer system.</title>
        <authorList>
            <person name="Anantharaman K."/>
            <person name="Brown C.T."/>
            <person name="Hug L.A."/>
            <person name="Sharon I."/>
            <person name="Castelle C.J."/>
            <person name="Probst A.J."/>
            <person name="Thomas B.C."/>
            <person name="Singh A."/>
            <person name="Wilkins M.J."/>
            <person name="Karaoz U."/>
            <person name="Brodie E.L."/>
            <person name="Williams K.H."/>
            <person name="Hubbard S.S."/>
            <person name="Banfield J.F."/>
        </authorList>
    </citation>
    <scope>NUCLEOTIDE SEQUENCE [LARGE SCALE GENOMIC DNA]</scope>
</reference>
<keyword evidence="3" id="KW-1003">Cell membrane</keyword>
<keyword evidence="4" id="KW-0997">Cell inner membrane</keyword>
<keyword evidence="12" id="KW-0961">Cell wall biogenesis/degradation</keyword>
<evidence type="ECO:0000313" key="17">
    <source>
        <dbReference type="Proteomes" id="UP000177152"/>
    </source>
</evidence>
<evidence type="ECO:0000256" key="12">
    <source>
        <dbReference type="ARBA" id="ARBA00023316"/>
    </source>
</evidence>
<evidence type="ECO:0000256" key="8">
    <source>
        <dbReference type="ARBA" id="ARBA00022960"/>
    </source>
</evidence>
<evidence type="ECO:0000256" key="11">
    <source>
        <dbReference type="ARBA" id="ARBA00023136"/>
    </source>
</evidence>
<keyword evidence="5" id="KW-0645">Protease</keyword>
<keyword evidence="9" id="KW-0573">Peptidoglycan synthesis</keyword>
<organism evidence="16 17">
    <name type="scientific">Candidatus Sungbacteria bacterium RIFCSPHIGHO2_01_FULL_47_32</name>
    <dbReference type="NCBI Taxonomy" id="1802264"/>
    <lineage>
        <taxon>Bacteria</taxon>
        <taxon>Candidatus Sungiibacteriota</taxon>
    </lineage>
</organism>
<keyword evidence="7" id="KW-0378">Hydrolase</keyword>
<dbReference type="Proteomes" id="UP000177152">
    <property type="component" value="Unassembled WGS sequence"/>
</dbReference>
<evidence type="ECO:0000256" key="4">
    <source>
        <dbReference type="ARBA" id="ARBA00022519"/>
    </source>
</evidence>
<dbReference type="SUPFAM" id="SSF56519">
    <property type="entry name" value="Penicillin binding protein dimerisation domain"/>
    <property type="match status" value="1"/>
</dbReference>
<dbReference type="GO" id="GO:0009252">
    <property type="term" value="P:peptidoglycan biosynthetic process"/>
    <property type="evidence" value="ECO:0007669"/>
    <property type="project" value="UniProtKB-KW"/>
</dbReference>
<sequence length="664" mass="73211">MKVFWKRKKKHHVLIDPEDIFSDSVNLPGFRREDQEGAIESSLERWPFFLIGLFLFLGLGGLLTQLVRLEVVRGDEFRKRAAINQFRITYASGARGVIYDENGKKIATNIPVFSATLRKSFIKDPEQFNSVLARLGGLLGVTPADLLWNLGVDPASNPFMGLPDEVLLYSNLPLEAVIEIKSHREDFPGIAVDQKYSRDYPYGEALSHILGFTGRAQAKDAAKGYSLGDTIGKDGIEAEYEGELRGEQEKNIIEVDAFGRTVAESRLLKGGNEGGSLELNIDAELQSYAYEVLKNSVAVHNKKGGAVVVSDPRDGSIKVLVSFPSYDNNMFRGGVSKKEMERVRNDKRFPFLNRAIAGGYPSGSSIKPVMAAAALQERIIDPLKQIFDPGYIEVQNPYNPDQKSIFKDWKALGYVDMREALAWSANVYFFIIGGGYQGQEGLGIARIKKYAGFFGFGSELGIDLPGEIPGLMPDPEWKKKNLPKDPFWRVGDTYNTSIGQGYVQVTPLQINFATAAIANGGKLLRPRIAKAVLDSDKKVVREFPAVVVRENFVDPQYLEIVREGMRRVVTTGSAQALNGVVVSAAGKTGTAQTETGVYEQTQNHAWFTGFAPYENPEIAITVFVEKGGGGATVSVPIAEKILNWYFLRKLYPAPATTTPVDNTP</sequence>
<evidence type="ECO:0000256" key="9">
    <source>
        <dbReference type="ARBA" id="ARBA00022984"/>
    </source>
</evidence>